<gene>
    <name evidence="2" type="ORF">UFOVP770_22</name>
</gene>
<feature type="compositionally biased region" description="Basic and acidic residues" evidence="1">
    <location>
        <begin position="1"/>
        <end position="11"/>
    </location>
</feature>
<sequence>MKILDKLKEFFAKGPKKPKPEPKEPQNHHHNHGSSTT</sequence>
<name>A0A6J5NQE4_9CAUD</name>
<evidence type="ECO:0000313" key="2">
    <source>
        <dbReference type="EMBL" id="CAB4161002.1"/>
    </source>
</evidence>
<dbReference type="EMBL" id="LR796715">
    <property type="protein sequence ID" value="CAB4161002.1"/>
    <property type="molecule type" value="Genomic_DNA"/>
</dbReference>
<reference evidence="2" key="1">
    <citation type="submission" date="2020-04" db="EMBL/GenBank/DDBJ databases">
        <authorList>
            <person name="Chiriac C."/>
            <person name="Salcher M."/>
            <person name="Ghai R."/>
            <person name="Kavagutti S V."/>
        </authorList>
    </citation>
    <scope>NUCLEOTIDE SEQUENCE</scope>
</reference>
<protein>
    <submittedName>
        <fullName evidence="2">Uncharacterized protein</fullName>
    </submittedName>
</protein>
<feature type="region of interest" description="Disordered" evidence="1">
    <location>
        <begin position="1"/>
        <end position="37"/>
    </location>
</feature>
<organism evidence="2">
    <name type="scientific">uncultured Caudovirales phage</name>
    <dbReference type="NCBI Taxonomy" id="2100421"/>
    <lineage>
        <taxon>Viruses</taxon>
        <taxon>Duplodnaviria</taxon>
        <taxon>Heunggongvirae</taxon>
        <taxon>Uroviricota</taxon>
        <taxon>Caudoviricetes</taxon>
        <taxon>Peduoviridae</taxon>
        <taxon>Maltschvirus</taxon>
        <taxon>Maltschvirus maltsch</taxon>
    </lineage>
</organism>
<proteinExistence type="predicted"/>
<feature type="compositionally biased region" description="Basic residues" evidence="1">
    <location>
        <begin position="28"/>
        <end position="37"/>
    </location>
</feature>
<feature type="compositionally biased region" description="Basic and acidic residues" evidence="1">
    <location>
        <begin position="18"/>
        <end position="27"/>
    </location>
</feature>
<evidence type="ECO:0000256" key="1">
    <source>
        <dbReference type="SAM" id="MobiDB-lite"/>
    </source>
</evidence>
<accession>A0A6J5NQE4</accession>